<protein>
    <submittedName>
        <fullName evidence="1">Uncharacterized protein</fullName>
    </submittedName>
</protein>
<dbReference type="AlphaFoldDB" id="A0A3M7R595"/>
<accession>A0A3M7R595</accession>
<reference evidence="1 2" key="1">
    <citation type="journal article" date="2018" name="Sci. Rep.">
        <title>Genomic signatures of local adaptation to the degree of environmental predictability in rotifers.</title>
        <authorList>
            <person name="Franch-Gras L."/>
            <person name="Hahn C."/>
            <person name="Garcia-Roger E.M."/>
            <person name="Carmona M.J."/>
            <person name="Serra M."/>
            <person name="Gomez A."/>
        </authorList>
    </citation>
    <scope>NUCLEOTIDE SEQUENCE [LARGE SCALE GENOMIC DNA]</scope>
    <source>
        <strain evidence="1">HYR1</strain>
    </source>
</reference>
<organism evidence="1 2">
    <name type="scientific">Brachionus plicatilis</name>
    <name type="common">Marine rotifer</name>
    <name type="synonym">Brachionus muelleri</name>
    <dbReference type="NCBI Taxonomy" id="10195"/>
    <lineage>
        <taxon>Eukaryota</taxon>
        <taxon>Metazoa</taxon>
        <taxon>Spiralia</taxon>
        <taxon>Gnathifera</taxon>
        <taxon>Rotifera</taxon>
        <taxon>Eurotatoria</taxon>
        <taxon>Monogononta</taxon>
        <taxon>Pseudotrocha</taxon>
        <taxon>Ploima</taxon>
        <taxon>Brachionidae</taxon>
        <taxon>Brachionus</taxon>
    </lineage>
</organism>
<comment type="caution">
    <text evidence="1">The sequence shown here is derived from an EMBL/GenBank/DDBJ whole genome shotgun (WGS) entry which is preliminary data.</text>
</comment>
<evidence type="ECO:0000313" key="1">
    <source>
        <dbReference type="EMBL" id="RNA18726.1"/>
    </source>
</evidence>
<keyword evidence="2" id="KW-1185">Reference proteome</keyword>
<dbReference type="Proteomes" id="UP000276133">
    <property type="component" value="Unassembled WGS sequence"/>
</dbReference>
<evidence type="ECO:0000313" key="2">
    <source>
        <dbReference type="Proteomes" id="UP000276133"/>
    </source>
</evidence>
<proteinExistence type="predicted"/>
<name>A0A3M7R595_BRAPC</name>
<gene>
    <name evidence="1" type="ORF">BpHYR1_003664</name>
</gene>
<dbReference type="EMBL" id="REGN01004180">
    <property type="protein sequence ID" value="RNA18726.1"/>
    <property type="molecule type" value="Genomic_DNA"/>
</dbReference>
<sequence length="82" mass="9672">MASRKLYYNSVYNFQMGPQNTSLQALGENCSIDRLTTVQKNERPNRSRKDDLLTQEQNYDLALPEKNLFEIDQNIKNAWIKF</sequence>